<proteinExistence type="predicted"/>
<evidence type="ECO:0000313" key="2">
    <source>
        <dbReference type="Proteomes" id="UP000008909"/>
    </source>
</evidence>
<sequence>MVLHGRLFQPMHSTGSNLHAITRKGSTSQPEYSKKTEYWIHKQRSNELIGVRLKKVTSRNSEASRPMEKVGLRKDVNGTGLEMFSKSPCAYIETISSKLISPSKTIELNALMHCAGSRHSQSYQRSIHRECHPDQAQRTTADKCLPLCRSHTVADENYTNAGEYHRSLLDSLKPLLVTTGSVWYRKLDERNLILYLIFGMSTKGPPNFAVFMDTRIHWIELGLRPAGVCCLAFSKATVLSELQCLNAVGWVVPQTKSIFDPVSLVTIRCPNGTVFLKIWVDIEKPRRITLTYYLYNVQMPIPGKCSQSADIPVSALCVPRNKVNMRKELLKCTSYGPHMVDLMCCSHKQRNIWQREKMSVNIRHSPTSNLTVDHITYFGSDDSPRSSKIRTNAVSERSFDLFAHIWKEKTVPDILTIIKTGVQDSRNPSVQIVIEELLLGLEYAGDFLLVFDEEKTQVFLDEPSKIILRFGMYPAPTVLFHDSGEYLDSMEDMKSNPYLEDLQPMAIKRYIRFGKRIPKHQERSSRPELMELTGQPTEFIRFGVSACICLTDNSNGQVDGRHKLDSDWIVVRASVATPLSRKPLYPIQYNNISVRNMLVEIRNLIYMCTSRLMFQLARYSRYRDTLYESNTLHNLMSGVIQLLKNTNERFICVPGWNYRVPKLIGNLHVTFNCFFTTFDWFSSTRWLMFEQFSMSSKFFRRFLSALLNVHRFKAFGERAVFSVCILYIRTNSGVIRRYLGVCSISPQYFHATSAVAVAISRVALLAAYSRAGPISRTGRFARPASHLAADSVRSSSVTTLNTSKSVFEPRNPVYLATFNVRSLKQAGQQVVLARTLDSLCIGACCLSETRTQDASSGYAPLVMQRPLPLLLEHQRGLRPCTCVRKTRTPRLAIEKLVDPEVKRNYQNQLLECCRTPTSSKRWIYDRTVSLLETRRQIPPGRHHNSTRRIIRRQVKLSVRADREAWWTRKAEEMEDAKNAGNVRRLFRLIRSTGSRKSFVSETIRDQNGSLICNKAERLDRWAQYFEQQFSWPPATSNPESWPSTESWTVNMEPPSVSGVSECISLLKRQRRSSALKTDCQMPHYIELWNPSSKSHQYCRADESTLLSEKSNGSAVATVQCIAAE</sequence>
<keyword evidence="1" id="KW-0067">ATP-binding</keyword>
<keyword evidence="2" id="KW-1185">Reference proteome</keyword>
<dbReference type="EMBL" id="DF143069">
    <property type="protein sequence ID" value="GAA50699.1"/>
    <property type="molecule type" value="Genomic_DNA"/>
</dbReference>
<accession>G7YCL5</accession>
<dbReference type="Proteomes" id="UP000008909">
    <property type="component" value="Unassembled WGS sequence"/>
</dbReference>
<evidence type="ECO:0000313" key="1">
    <source>
        <dbReference type="EMBL" id="GAA50699.1"/>
    </source>
</evidence>
<dbReference type="GO" id="GO:0005524">
    <property type="term" value="F:ATP binding"/>
    <property type="evidence" value="ECO:0007669"/>
    <property type="project" value="UniProtKB-KW"/>
</dbReference>
<organism evidence="1 2">
    <name type="scientific">Clonorchis sinensis</name>
    <name type="common">Chinese liver fluke</name>
    <dbReference type="NCBI Taxonomy" id="79923"/>
    <lineage>
        <taxon>Eukaryota</taxon>
        <taxon>Metazoa</taxon>
        <taxon>Spiralia</taxon>
        <taxon>Lophotrochozoa</taxon>
        <taxon>Platyhelminthes</taxon>
        <taxon>Trematoda</taxon>
        <taxon>Digenea</taxon>
        <taxon>Opisthorchiida</taxon>
        <taxon>Opisthorchiata</taxon>
        <taxon>Opisthorchiidae</taxon>
        <taxon>Clonorchis</taxon>
    </lineage>
</organism>
<protein>
    <submittedName>
        <fullName evidence="1">ATP-binding cassette transporter</fullName>
    </submittedName>
</protein>
<reference evidence="1" key="1">
    <citation type="journal article" date="2011" name="Genome Biol.">
        <title>The draft genome of the carcinogenic human liver fluke Clonorchis sinensis.</title>
        <authorList>
            <person name="Wang X."/>
            <person name="Chen W."/>
            <person name="Huang Y."/>
            <person name="Sun J."/>
            <person name="Men J."/>
            <person name="Liu H."/>
            <person name="Luo F."/>
            <person name="Guo L."/>
            <person name="Lv X."/>
            <person name="Deng C."/>
            <person name="Zhou C."/>
            <person name="Fan Y."/>
            <person name="Li X."/>
            <person name="Huang L."/>
            <person name="Hu Y."/>
            <person name="Liang C."/>
            <person name="Hu X."/>
            <person name="Xu J."/>
            <person name="Yu X."/>
        </authorList>
    </citation>
    <scope>NUCLEOTIDE SEQUENCE [LARGE SCALE GENOMIC DNA]</scope>
    <source>
        <strain evidence="1">Henan</strain>
    </source>
</reference>
<keyword evidence="1" id="KW-0547">Nucleotide-binding</keyword>
<name>G7YCL5_CLOSI</name>
<dbReference type="AlphaFoldDB" id="G7YCL5"/>
<gene>
    <name evidence="1" type="ORF">CLF_104924</name>
</gene>
<reference key="2">
    <citation type="submission" date="2011-10" db="EMBL/GenBank/DDBJ databases">
        <title>The genome and transcriptome sequence of Clonorchis sinensis provide insights into the carcinogenic liver fluke.</title>
        <authorList>
            <person name="Wang X."/>
            <person name="Huang Y."/>
            <person name="Chen W."/>
            <person name="Liu H."/>
            <person name="Guo L."/>
            <person name="Chen Y."/>
            <person name="Luo F."/>
            <person name="Zhou W."/>
            <person name="Sun J."/>
            <person name="Mao Q."/>
            <person name="Liang P."/>
            <person name="Zhou C."/>
            <person name="Tian Y."/>
            <person name="Men J."/>
            <person name="Lv X."/>
            <person name="Huang L."/>
            <person name="Zhou J."/>
            <person name="Hu Y."/>
            <person name="Li R."/>
            <person name="Zhang F."/>
            <person name="Lei H."/>
            <person name="Li X."/>
            <person name="Hu X."/>
            <person name="Liang C."/>
            <person name="Xu J."/>
            <person name="Wu Z."/>
            <person name="Yu X."/>
        </authorList>
    </citation>
    <scope>NUCLEOTIDE SEQUENCE</scope>
    <source>
        <strain>Henan</strain>
    </source>
</reference>